<dbReference type="EMBL" id="STGX01000012">
    <property type="protein sequence ID" value="THV27068.1"/>
    <property type="molecule type" value="Genomic_DNA"/>
</dbReference>
<keyword evidence="4" id="KW-1185">Reference proteome</keyword>
<keyword evidence="1" id="KW-0472">Membrane</keyword>
<organism evidence="3 4">
    <name type="scientific">Glycomyces paridis</name>
    <dbReference type="NCBI Taxonomy" id="2126555"/>
    <lineage>
        <taxon>Bacteria</taxon>
        <taxon>Bacillati</taxon>
        <taxon>Actinomycetota</taxon>
        <taxon>Actinomycetes</taxon>
        <taxon>Glycomycetales</taxon>
        <taxon>Glycomycetaceae</taxon>
        <taxon>Glycomyces</taxon>
    </lineage>
</organism>
<comment type="caution">
    <text evidence="3">The sequence shown here is derived from an EMBL/GenBank/DDBJ whole genome shotgun (WGS) entry which is preliminary data.</text>
</comment>
<feature type="transmembrane region" description="Helical" evidence="1">
    <location>
        <begin position="113"/>
        <end position="130"/>
    </location>
</feature>
<gene>
    <name evidence="3" type="ORF">E9998_16485</name>
</gene>
<dbReference type="InterPro" id="IPR055568">
    <property type="entry name" value="DUF7144"/>
</dbReference>
<feature type="transmembrane region" description="Helical" evidence="1">
    <location>
        <begin position="57"/>
        <end position="78"/>
    </location>
</feature>
<keyword evidence="1" id="KW-1133">Transmembrane helix</keyword>
<evidence type="ECO:0000259" key="2">
    <source>
        <dbReference type="Pfam" id="PF23636"/>
    </source>
</evidence>
<dbReference type="Proteomes" id="UP000305792">
    <property type="component" value="Unassembled WGS sequence"/>
</dbReference>
<dbReference type="RefSeq" id="WP_136530788.1">
    <property type="nucleotide sequence ID" value="NZ_STGX01000012.1"/>
</dbReference>
<dbReference type="OrthoDB" id="4482242at2"/>
<feature type="transmembrane region" description="Helical" evidence="1">
    <location>
        <begin position="12"/>
        <end position="37"/>
    </location>
</feature>
<dbReference type="Pfam" id="PF23636">
    <property type="entry name" value="DUF7144"/>
    <property type="match status" value="1"/>
</dbReference>
<accession>A0A4S8P9W8</accession>
<proteinExistence type="predicted"/>
<evidence type="ECO:0000313" key="4">
    <source>
        <dbReference type="Proteomes" id="UP000305792"/>
    </source>
</evidence>
<name>A0A4S8P9W8_9ACTN</name>
<dbReference type="AlphaFoldDB" id="A0A4S8P9W8"/>
<protein>
    <recommendedName>
        <fullName evidence="2">DUF7144 domain-containing protein</fullName>
    </recommendedName>
</protein>
<reference evidence="3 4" key="1">
    <citation type="journal article" date="2018" name="Int. J. Syst. Evol. Microbiol.">
        <title>Glycomyces paridis sp. nov., isolated from the medicinal plant Paris polyphylla.</title>
        <authorList>
            <person name="Fang X.M."/>
            <person name="Bai J.L."/>
            <person name="Su J."/>
            <person name="Zhao L.L."/>
            <person name="Liu H.Y."/>
            <person name="Ma B.P."/>
            <person name="Zhang Y.Q."/>
            <person name="Yu L.Y."/>
        </authorList>
    </citation>
    <scope>NUCLEOTIDE SEQUENCE [LARGE SCALE GENOMIC DNA]</scope>
    <source>
        <strain evidence="3 4">CPCC 204357</strain>
    </source>
</reference>
<sequence>MNREGWDPPRRTGGAVLVAVLLLAVGAWQVGIGIAIACGDVFVFSGGGYWYQAEDTGWGWANLSVGLVALALGAARLARGPRFALLRRRDWPALLVAAVSGMSQCFLAPQYPVWATLAILADTALIWALATAPRPRRDGGFTV</sequence>
<feature type="domain" description="DUF7144" evidence="2">
    <location>
        <begin position="15"/>
        <end position="133"/>
    </location>
</feature>
<feature type="transmembrane region" description="Helical" evidence="1">
    <location>
        <begin position="90"/>
        <end position="107"/>
    </location>
</feature>
<keyword evidence="1" id="KW-0812">Transmembrane</keyword>
<evidence type="ECO:0000256" key="1">
    <source>
        <dbReference type="SAM" id="Phobius"/>
    </source>
</evidence>
<evidence type="ECO:0000313" key="3">
    <source>
        <dbReference type="EMBL" id="THV27068.1"/>
    </source>
</evidence>